<dbReference type="AlphaFoldDB" id="A0AAN8NL92"/>
<protein>
    <submittedName>
        <fullName evidence="1">Uncharacterized protein</fullName>
    </submittedName>
</protein>
<feature type="non-terminal residue" evidence="1">
    <location>
        <position position="1"/>
    </location>
</feature>
<reference evidence="1 2" key="1">
    <citation type="submission" date="2019-10" db="EMBL/GenBank/DDBJ databases">
        <authorList>
            <person name="Palmer J.M."/>
        </authorList>
    </citation>
    <scope>NUCLEOTIDE SEQUENCE [LARGE SCALE GENOMIC DNA]</scope>
    <source>
        <strain evidence="1 2">TWF506</strain>
    </source>
</reference>
<sequence length="50" mass="5841">VSIMEIPKGRDSPYSFRRARRSANYNISSGYPTQSWFRTALTPLSLEFER</sequence>
<dbReference type="EMBL" id="JAVHJM010000001">
    <property type="protein sequence ID" value="KAK6520318.1"/>
    <property type="molecule type" value="Genomic_DNA"/>
</dbReference>
<evidence type="ECO:0000313" key="2">
    <source>
        <dbReference type="Proteomes" id="UP001307849"/>
    </source>
</evidence>
<comment type="caution">
    <text evidence="1">The sequence shown here is derived from an EMBL/GenBank/DDBJ whole genome shotgun (WGS) entry which is preliminary data.</text>
</comment>
<organism evidence="1 2">
    <name type="scientific">Arthrobotrys conoides</name>
    <dbReference type="NCBI Taxonomy" id="74498"/>
    <lineage>
        <taxon>Eukaryota</taxon>
        <taxon>Fungi</taxon>
        <taxon>Dikarya</taxon>
        <taxon>Ascomycota</taxon>
        <taxon>Pezizomycotina</taxon>
        <taxon>Orbiliomycetes</taxon>
        <taxon>Orbiliales</taxon>
        <taxon>Orbiliaceae</taxon>
        <taxon>Arthrobotrys</taxon>
    </lineage>
</organism>
<keyword evidence="2" id="KW-1185">Reference proteome</keyword>
<proteinExistence type="predicted"/>
<dbReference type="Proteomes" id="UP001307849">
    <property type="component" value="Unassembled WGS sequence"/>
</dbReference>
<name>A0AAN8NL92_9PEZI</name>
<gene>
    <name evidence="1" type="ORF">TWF506_000594</name>
</gene>
<evidence type="ECO:0000313" key="1">
    <source>
        <dbReference type="EMBL" id="KAK6520318.1"/>
    </source>
</evidence>
<accession>A0AAN8NL92</accession>